<dbReference type="RefSeq" id="WP_190877067.1">
    <property type="nucleotide sequence ID" value="NZ_JACJSK010000003.1"/>
</dbReference>
<name>A0ABR8EAT0_9CYAN</name>
<comment type="caution">
    <text evidence="1">The sequence shown here is derived from an EMBL/GenBank/DDBJ whole genome shotgun (WGS) entry which is preliminary data.</text>
</comment>
<dbReference type="CDD" id="cd02440">
    <property type="entry name" value="AdoMet_MTases"/>
    <property type="match status" value="1"/>
</dbReference>
<dbReference type="Pfam" id="PF13489">
    <property type="entry name" value="Methyltransf_23"/>
    <property type="match status" value="1"/>
</dbReference>
<evidence type="ECO:0000313" key="1">
    <source>
        <dbReference type="EMBL" id="MBD2542731.1"/>
    </source>
</evidence>
<dbReference type="PANTHER" id="PTHR43861:SF6">
    <property type="entry name" value="METHYLTRANSFERASE TYPE 11"/>
    <property type="match status" value="1"/>
</dbReference>
<keyword evidence="1" id="KW-0808">Transferase</keyword>
<accession>A0ABR8EAT0</accession>
<keyword evidence="1" id="KW-0489">Methyltransferase</keyword>
<keyword evidence="2" id="KW-1185">Reference proteome</keyword>
<dbReference type="InterPro" id="IPR029063">
    <property type="entry name" value="SAM-dependent_MTases_sf"/>
</dbReference>
<dbReference type="Gene3D" id="3.40.50.150">
    <property type="entry name" value="Vaccinia Virus protein VP39"/>
    <property type="match status" value="1"/>
</dbReference>
<gene>
    <name evidence="1" type="ORF">H6G72_02420</name>
</gene>
<reference evidence="1 2" key="1">
    <citation type="journal article" date="2020" name="ISME J.">
        <title>Comparative genomics reveals insights into cyanobacterial evolution and habitat adaptation.</title>
        <authorList>
            <person name="Chen M.Y."/>
            <person name="Teng W.K."/>
            <person name="Zhao L."/>
            <person name="Hu C.X."/>
            <person name="Zhou Y.K."/>
            <person name="Han B.P."/>
            <person name="Song L.R."/>
            <person name="Shu W.S."/>
        </authorList>
    </citation>
    <scope>NUCLEOTIDE SEQUENCE [LARGE SCALE GENOMIC DNA]</scope>
    <source>
        <strain evidence="1 2">FACHB-1370</strain>
    </source>
</reference>
<dbReference type="EMBL" id="JACJSK010000003">
    <property type="protein sequence ID" value="MBD2542731.1"/>
    <property type="molecule type" value="Genomic_DNA"/>
</dbReference>
<dbReference type="GO" id="GO:0032259">
    <property type="term" value="P:methylation"/>
    <property type="evidence" value="ECO:0007669"/>
    <property type="project" value="UniProtKB-KW"/>
</dbReference>
<sequence length="216" mass="24809">MSYSESEMMEFSVFRKKNARWFERNHQIIDYLIQKTALRPGGKILDLGSGTGHMAKSFIEKGFDAVCVEPSNEGRKILTEYELVNYPYLHSIPDREKFDAIMLSEVIEHLPSPVETLKEAKGRLTDRGIIFITTPCSRGIKAILRLKNSAAYAERTHIHFFTSKSLAKSFQLAGFSKYERQNVDFMVPGRSSLMKNLDKVLYYVDLNPHLIYLGFN</sequence>
<protein>
    <submittedName>
        <fullName evidence="1">Class I SAM-dependent methyltransferase</fullName>
    </submittedName>
</protein>
<proteinExistence type="predicted"/>
<dbReference type="PANTHER" id="PTHR43861">
    <property type="entry name" value="TRANS-ACONITATE 2-METHYLTRANSFERASE-RELATED"/>
    <property type="match status" value="1"/>
</dbReference>
<dbReference type="SUPFAM" id="SSF53335">
    <property type="entry name" value="S-adenosyl-L-methionine-dependent methyltransferases"/>
    <property type="match status" value="1"/>
</dbReference>
<evidence type="ECO:0000313" key="2">
    <source>
        <dbReference type="Proteomes" id="UP000641954"/>
    </source>
</evidence>
<organism evidence="1 2">
    <name type="scientific">Planktothricoides raciborskii FACHB-1370</name>
    <dbReference type="NCBI Taxonomy" id="2949576"/>
    <lineage>
        <taxon>Bacteria</taxon>
        <taxon>Bacillati</taxon>
        <taxon>Cyanobacteriota</taxon>
        <taxon>Cyanophyceae</taxon>
        <taxon>Oscillatoriophycideae</taxon>
        <taxon>Oscillatoriales</taxon>
        <taxon>Oscillatoriaceae</taxon>
        <taxon>Planktothricoides</taxon>
    </lineage>
</organism>
<dbReference type="GO" id="GO:0008168">
    <property type="term" value="F:methyltransferase activity"/>
    <property type="evidence" value="ECO:0007669"/>
    <property type="project" value="UniProtKB-KW"/>
</dbReference>
<dbReference type="Proteomes" id="UP000641954">
    <property type="component" value="Unassembled WGS sequence"/>
</dbReference>